<dbReference type="EnsemblPlants" id="AET7Gv20587300.4">
    <property type="protein sequence ID" value="AET7Gv20587300.4"/>
    <property type="gene ID" value="AET7Gv20587300"/>
</dbReference>
<name>A0A453RHX7_AEGTS</name>
<dbReference type="EnsemblPlants" id="AET7Gv20587300.12">
    <property type="protein sequence ID" value="AET7Gv20587300.12"/>
    <property type="gene ID" value="AET7Gv20587300"/>
</dbReference>
<dbReference type="Gramene" id="AET7Gv20587300.13">
    <property type="protein sequence ID" value="AET7Gv20587300.13"/>
    <property type="gene ID" value="AET7Gv20587300"/>
</dbReference>
<dbReference type="EnsemblPlants" id="AET7Gv20587300.13">
    <property type="protein sequence ID" value="AET7Gv20587300.13"/>
    <property type="gene ID" value="AET7Gv20587300"/>
</dbReference>
<evidence type="ECO:0000313" key="2">
    <source>
        <dbReference type="Proteomes" id="UP000015105"/>
    </source>
</evidence>
<organism evidence="1 2">
    <name type="scientific">Aegilops tauschii subsp. strangulata</name>
    <name type="common">Goatgrass</name>
    <dbReference type="NCBI Taxonomy" id="200361"/>
    <lineage>
        <taxon>Eukaryota</taxon>
        <taxon>Viridiplantae</taxon>
        <taxon>Streptophyta</taxon>
        <taxon>Embryophyta</taxon>
        <taxon>Tracheophyta</taxon>
        <taxon>Spermatophyta</taxon>
        <taxon>Magnoliopsida</taxon>
        <taxon>Liliopsida</taxon>
        <taxon>Poales</taxon>
        <taxon>Poaceae</taxon>
        <taxon>BOP clade</taxon>
        <taxon>Pooideae</taxon>
        <taxon>Triticodae</taxon>
        <taxon>Triticeae</taxon>
        <taxon>Triticinae</taxon>
        <taxon>Aegilops</taxon>
    </lineage>
</organism>
<proteinExistence type="predicted"/>
<keyword evidence="2" id="KW-1185">Reference proteome</keyword>
<dbReference type="Gramene" id="AET7Gv20587300.12">
    <property type="protein sequence ID" value="AET7Gv20587300.12"/>
    <property type="gene ID" value="AET7Gv20587300"/>
</dbReference>
<protein>
    <submittedName>
        <fullName evidence="1">Uncharacterized protein</fullName>
    </submittedName>
</protein>
<accession>A0A453RHX7</accession>
<dbReference type="Proteomes" id="UP000015105">
    <property type="component" value="Chromosome 7D"/>
</dbReference>
<dbReference type="AlphaFoldDB" id="A0A453RHX7"/>
<reference evidence="2" key="2">
    <citation type="journal article" date="2017" name="Nat. Plants">
        <title>The Aegilops tauschii genome reveals multiple impacts of transposons.</title>
        <authorList>
            <person name="Zhao G."/>
            <person name="Zou C."/>
            <person name="Li K."/>
            <person name="Wang K."/>
            <person name="Li T."/>
            <person name="Gao L."/>
            <person name="Zhang X."/>
            <person name="Wang H."/>
            <person name="Yang Z."/>
            <person name="Liu X."/>
            <person name="Jiang W."/>
            <person name="Mao L."/>
            <person name="Kong X."/>
            <person name="Jiao Y."/>
            <person name="Jia J."/>
        </authorList>
    </citation>
    <scope>NUCLEOTIDE SEQUENCE [LARGE SCALE GENOMIC DNA]</scope>
    <source>
        <strain evidence="2">cv. AL8/78</strain>
    </source>
</reference>
<reference evidence="1" key="5">
    <citation type="journal article" date="2021" name="G3 (Bethesda)">
        <title>Aegilops tauschii genome assembly Aet v5.0 features greater sequence contiguity and improved annotation.</title>
        <authorList>
            <person name="Wang L."/>
            <person name="Zhu T."/>
            <person name="Rodriguez J.C."/>
            <person name="Deal K.R."/>
            <person name="Dubcovsky J."/>
            <person name="McGuire P.E."/>
            <person name="Lux T."/>
            <person name="Spannagl M."/>
            <person name="Mayer K.F.X."/>
            <person name="Baldrich P."/>
            <person name="Meyers B.C."/>
            <person name="Huo N."/>
            <person name="Gu Y.Q."/>
            <person name="Zhou H."/>
            <person name="Devos K.M."/>
            <person name="Bennetzen J.L."/>
            <person name="Unver T."/>
            <person name="Budak H."/>
            <person name="Gulick P.J."/>
            <person name="Galiba G."/>
            <person name="Kalapos B."/>
            <person name="Nelson D.R."/>
            <person name="Li P."/>
            <person name="You F.M."/>
            <person name="Luo M.C."/>
            <person name="Dvorak J."/>
        </authorList>
    </citation>
    <scope>NUCLEOTIDE SEQUENCE [LARGE SCALE GENOMIC DNA]</scope>
    <source>
        <strain evidence="1">cv. AL8/78</strain>
    </source>
</reference>
<sequence length="281" mass="31764">MGLHCILMGIQPEVKDGIMNLRVRENDSRRRKGPVLIEKSEALPWRGNYKSADLCIFGYHGLIPAFKEMHAFVQTGKCKSKEKLEMAGQTFIWHLPEASRSDNLFQDIDDNFFIGGKFGMERLKAARCWSDESEEARSGMHFAEKSETYTACPAKKQDTTPEMKRTVDIIENIRLLYRPDHVHARLQLTDMPIHLGKEGPIGDLWANQHLIDVHMSSFSFLGQRISISGSYSIGSLVEENTWSATDNHPVKRATKKLDSIEENAAINGHGVGLYNLAKHVI</sequence>
<reference evidence="1" key="3">
    <citation type="journal article" date="2017" name="Nature">
        <title>Genome sequence of the progenitor of the wheat D genome Aegilops tauschii.</title>
        <authorList>
            <person name="Luo M.C."/>
            <person name="Gu Y.Q."/>
            <person name="Puiu D."/>
            <person name="Wang H."/>
            <person name="Twardziok S.O."/>
            <person name="Deal K.R."/>
            <person name="Huo N."/>
            <person name="Zhu T."/>
            <person name="Wang L."/>
            <person name="Wang Y."/>
            <person name="McGuire P.E."/>
            <person name="Liu S."/>
            <person name="Long H."/>
            <person name="Ramasamy R.K."/>
            <person name="Rodriguez J.C."/>
            <person name="Van S.L."/>
            <person name="Yuan L."/>
            <person name="Wang Z."/>
            <person name="Xia Z."/>
            <person name="Xiao L."/>
            <person name="Anderson O.D."/>
            <person name="Ouyang S."/>
            <person name="Liang Y."/>
            <person name="Zimin A.V."/>
            <person name="Pertea G."/>
            <person name="Qi P."/>
            <person name="Bennetzen J.L."/>
            <person name="Dai X."/>
            <person name="Dawson M.W."/>
            <person name="Muller H.G."/>
            <person name="Kugler K."/>
            <person name="Rivarola-Duarte L."/>
            <person name="Spannagl M."/>
            <person name="Mayer K.F.X."/>
            <person name="Lu F.H."/>
            <person name="Bevan M.W."/>
            <person name="Leroy P."/>
            <person name="Li P."/>
            <person name="You F.M."/>
            <person name="Sun Q."/>
            <person name="Liu Z."/>
            <person name="Lyons E."/>
            <person name="Wicker T."/>
            <person name="Salzberg S.L."/>
            <person name="Devos K.M."/>
            <person name="Dvorak J."/>
        </authorList>
    </citation>
    <scope>NUCLEOTIDE SEQUENCE [LARGE SCALE GENOMIC DNA]</scope>
    <source>
        <strain evidence="1">cv. AL8/78</strain>
    </source>
</reference>
<reference evidence="2" key="1">
    <citation type="journal article" date="2014" name="Science">
        <title>Ancient hybridizations among the ancestral genomes of bread wheat.</title>
        <authorList>
            <consortium name="International Wheat Genome Sequencing Consortium,"/>
            <person name="Marcussen T."/>
            <person name="Sandve S.R."/>
            <person name="Heier L."/>
            <person name="Spannagl M."/>
            <person name="Pfeifer M."/>
            <person name="Jakobsen K.S."/>
            <person name="Wulff B.B."/>
            <person name="Steuernagel B."/>
            <person name="Mayer K.F."/>
            <person name="Olsen O.A."/>
        </authorList>
    </citation>
    <scope>NUCLEOTIDE SEQUENCE [LARGE SCALE GENOMIC DNA]</scope>
    <source>
        <strain evidence="2">cv. AL8/78</strain>
    </source>
</reference>
<reference evidence="1" key="4">
    <citation type="submission" date="2019-03" db="UniProtKB">
        <authorList>
            <consortium name="EnsemblPlants"/>
        </authorList>
    </citation>
    <scope>IDENTIFICATION</scope>
</reference>
<dbReference type="Gramene" id="AET7Gv20587300.4">
    <property type="protein sequence ID" value="AET7Gv20587300.4"/>
    <property type="gene ID" value="AET7Gv20587300"/>
</dbReference>
<evidence type="ECO:0000313" key="1">
    <source>
        <dbReference type="EnsemblPlants" id="AET7Gv20587300.12"/>
    </source>
</evidence>